<dbReference type="Pfam" id="PF03732">
    <property type="entry name" value="Retrotrans_gag"/>
    <property type="match status" value="1"/>
</dbReference>
<dbReference type="GO" id="GO:0006397">
    <property type="term" value="P:mRNA processing"/>
    <property type="evidence" value="ECO:0007669"/>
    <property type="project" value="UniProtKB-KW"/>
</dbReference>
<keyword evidence="7" id="KW-1185">Reference proteome</keyword>
<gene>
    <name evidence="6" type="ORF">QCA50_008187</name>
</gene>
<dbReference type="GO" id="GO:0003676">
    <property type="term" value="F:nucleic acid binding"/>
    <property type="evidence" value="ECO:0007669"/>
    <property type="project" value="InterPro"/>
</dbReference>
<keyword evidence="1" id="KW-0507">mRNA processing</keyword>
<dbReference type="Gene3D" id="4.10.60.10">
    <property type="entry name" value="Zinc finger, CCHC-type"/>
    <property type="match status" value="1"/>
</dbReference>
<evidence type="ECO:0000256" key="3">
    <source>
        <dbReference type="SAM" id="MobiDB-lite"/>
    </source>
</evidence>
<evidence type="ECO:0000256" key="4">
    <source>
        <dbReference type="SAM" id="SignalP"/>
    </source>
</evidence>
<dbReference type="AlphaFoldDB" id="A0AAW0GAK4"/>
<keyword evidence="4" id="KW-0732">Signal</keyword>
<keyword evidence="2" id="KW-0863">Zinc-finger</keyword>
<keyword evidence="2" id="KW-0479">Metal-binding</keyword>
<dbReference type="InterPro" id="IPR036875">
    <property type="entry name" value="Znf_CCHC_sf"/>
</dbReference>
<dbReference type="InterPro" id="IPR001878">
    <property type="entry name" value="Znf_CCHC"/>
</dbReference>
<dbReference type="InterPro" id="IPR005162">
    <property type="entry name" value="Retrotrans_gag_dom"/>
</dbReference>
<evidence type="ECO:0000256" key="1">
    <source>
        <dbReference type="ARBA" id="ARBA00022664"/>
    </source>
</evidence>
<accession>A0AAW0GAK4</accession>
<protein>
    <recommendedName>
        <fullName evidence="5">CCHC-type domain-containing protein</fullName>
    </recommendedName>
</protein>
<dbReference type="PROSITE" id="PS50158">
    <property type="entry name" value="ZF_CCHC"/>
    <property type="match status" value="1"/>
</dbReference>
<evidence type="ECO:0000256" key="2">
    <source>
        <dbReference type="PROSITE-ProRule" id="PRU00047"/>
    </source>
</evidence>
<feature type="chain" id="PRO_5043609205" description="CCHC-type domain-containing protein" evidence="4">
    <location>
        <begin position="21"/>
        <end position="632"/>
    </location>
</feature>
<dbReference type="Pfam" id="PF00098">
    <property type="entry name" value="zf-CCHC"/>
    <property type="match status" value="1"/>
</dbReference>
<sequence>MTSLLELLVTLLFLAQVTLAYIVYRYFQHIENVVTVTYQNVYAISTEIREHHHYWDYERDELLQRVEDLQNIDRQLNNFAQRLRQNPEPTRPQVKQERNPTPGPSLVHALASRETNADSSQEVDNAWRSQVLESSLEKCLPRSTEQKTSAVSHNCLHNPPHGSVFANGLYRLDDRTLTFERVWRFADSSQESVPTNRFHDPSLTHNVSETVPPPRSRVATSTGHRFLHKRLIEFNSQNGTWEYTSNSSGQPLENRYAVPDSEWADSGAQASSSGTSSTPTPPIPSSQPRPTTPLPRPQTPPRPKTPPPRSRTPVQNTPTQSIPPPNPQSQPSSSIPTTQTNMSTNAKIELKTKFDGNANRVREITKHCDWKFALDPTTFDTNFKKSIYLLSCCEGGTAGPWAVEYSDTLDKASTATGAKVEDVFDWNKVKKAFIDYFSPVSQVSSAISAMRILKQTGTVKEYVAAFRPLREQSNITEVAVLRDYFLDGLKDGLAYKIISIDPATIKTFEDLYGAAERLDEVYQSRPKKEQPSKTTYRPPVRYQSRGGRSFGRFKTIRRLTDNEREKMMKEGRCFRCRQVGHMARECPNGDSNHSHVRQVDTNTPADKVRAIINGLDDEAKKEAIESLENQGF</sequence>
<dbReference type="EMBL" id="JASBNA010000010">
    <property type="protein sequence ID" value="KAK7688649.1"/>
    <property type="molecule type" value="Genomic_DNA"/>
</dbReference>
<feature type="region of interest" description="Disordered" evidence="3">
    <location>
        <begin position="262"/>
        <end position="341"/>
    </location>
</feature>
<feature type="region of interest" description="Disordered" evidence="3">
    <location>
        <begin position="82"/>
        <end position="105"/>
    </location>
</feature>
<feature type="compositionally biased region" description="Low complexity" evidence="3">
    <location>
        <begin position="311"/>
        <end position="320"/>
    </location>
</feature>
<evidence type="ECO:0000313" key="7">
    <source>
        <dbReference type="Proteomes" id="UP001385951"/>
    </source>
</evidence>
<comment type="caution">
    <text evidence="6">The sequence shown here is derived from an EMBL/GenBank/DDBJ whole genome shotgun (WGS) entry which is preliminary data.</text>
</comment>
<feature type="compositionally biased region" description="Pro residues" evidence="3">
    <location>
        <begin position="279"/>
        <end position="310"/>
    </location>
</feature>
<feature type="region of interest" description="Disordered" evidence="3">
    <location>
        <begin position="190"/>
        <end position="224"/>
    </location>
</feature>
<evidence type="ECO:0000313" key="6">
    <source>
        <dbReference type="EMBL" id="KAK7688649.1"/>
    </source>
</evidence>
<reference evidence="6 7" key="1">
    <citation type="submission" date="2022-09" db="EMBL/GenBank/DDBJ databases">
        <authorList>
            <person name="Palmer J.M."/>
        </authorList>
    </citation>
    <scope>NUCLEOTIDE SEQUENCE [LARGE SCALE GENOMIC DNA]</scope>
    <source>
        <strain evidence="6 7">DSM 7382</strain>
    </source>
</reference>
<feature type="domain" description="CCHC-type" evidence="5">
    <location>
        <begin position="572"/>
        <end position="588"/>
    </location>
</feature>
<keyword evidence="2" id="KW-0862">Zinc</keyword>
<proteinExistence type="predicted"/>
<name>A0AAW0GAK4_9APHY</name>
<feature type="signal peptide" evidence="4">
    <location>
        <begin position="1"/>
        <end position="20"/>
    </location>
</feature>
<dbReference type="SMART" id="SM00343">
    <property type="entry name" value="ZnF_C2HC"/>
    <property type="match status" value="1"/>
</dbReference>
<organism evidence="6 7">
    <name type="scientific">Cerrena zonata</name>
    <dbReference type="NCBI Taxonomy" id="2478898"/>
    <lineage>
        <taxon>Eukaryota</taxon>
        <taxon>Fungi</taxon>
        <taxon>Dikarya</taxon>
        <taxon>Basidiomycota</taxon>
        <taxon>Agaricomycotina</taxon>
        <taxon>Agaricomycetes</taxon>
        <taxon>Polyporales</taxon>
        <taxon>Cerrenaceae</taxon>
        <taxon>Cerrena</taxon>
    </lineage>
</organism>
<evidence type="ECO:0000259" key="5">
    <source>
        <dbReference type="PROSITE" id="PS50158"/>
    </source>
</evidence>
<feature type="compositionally biased region" description="Low complexity" evidence="3">
    <location>
        <begin position="329"/>
        <end position="341"/>
    </location>
</feature>
<dbReference type="SUPFAM" id="SSF57756">
    <property type="entry name" value="Retrovirus zinc finger-like domains"/>
    <property type="match status" value="1"/>
</dbReference>
<dbReference type="Proteomes" id="UP001385951">
    <property type="component" value="Unassembled WGS sequence"/>
</dbReference>
<dbReference type="GO" id="GO:0008270">
    <property type="term" value="F:zinc ion binding"/>
    <property type="evidence" value="ECO:0007669"/>
    <property type="project" value="UniProtKB-KW"/>
</dbReference>